<dbReference type="AlphaFoldDB" id="A0A4Q0XKJ3"/>
<dbReference type="Proteomes" id="UP000289792">
    <property type="component" value="Unassembled WGS sequence"/>
</dbReference>
<keyword evidence="1" id="KW-0732">Signal</keyword>
<evidence type="ECO:0000259" key="2">
    <source>
        <dbReference type="Pfam" id="PF05036"/>
    </source>
</evidence>
<protein>
    <submittedName>
        <fullName evidence="3">SPOR domain-containing protein</fullName>
    </submittedName>
</protein>
<proteinExistence type="predicted"/>
<sequence length="127" mass="14402">MTKPVLRLSFIALAFFTATLAVNAQEGIVTIDQNKDIDRLLEFKKDSRNTIDAFVIQVYNGSRGGAQSAKSDVGTLFPDWTNSIEYESPNYKIWLGNFRTRLEADRALMKVKKSYPDALVLKPKKNR</sequence>
<evidence type="ECO:0000256" key="1">
    <source>
        <dbReference type="SAM" id="SignalP"/>
    </source>
</evidence>
<evidence type="ECO:0000313" key="3">
    <source>
        <dbReference type="EMBL" id="RXJ52779.1"/>
    </source>
</evidence>
<reference evidence="3 4" key="1">
    <citation type="submission" date="2019-01" db="EMBL/GenBank/DDBJ databases">
        <title>Genome sequence of the Antarctic species Gelidibacter gilvus ACAM 158(T).</title>
        <authorList>
            <person name="Bowman J.P."/>
        </authorList>
    </citation>
    <scope>NUCLEOTIDE SEQUENCE [LARGE SCALE GENOMIC DNA]</scope>
    <source>
        <strain evidence="3 4">IC158</strain>
    </source>
</reference>
<comment type="caution">
    <text evidence="3">The sequence shown here is derived from an EMBL/GenBank/DDBJ whole genome shotgun (WGS) entry which is preliminary data.</text>
</comment>
<dbReference type="RefSeq" id="WP_129015913.1">
    <property type="nucleotide sequence ID" value="NZ_SDDZ01000001.1"/>
</dbReference>
<feature type="domain" description="SPOR" evidence="2">
    <location>
        <begin position="54"/>
        <end position="121"/>
    </location>
</feature>
<dbReference type="InterPro" id="IPR007730">
    <property type="entry name" value="SPOR-like_dom"/>
</dbReference>
<feature type="signal peptide" evidence="1">
    <location>
        <begin position="1"/>
        <end position="24"/>
    </location>
</feature>
<accession>A0A4Q0XKJ3</accession>
<feature type="chain" id="PRO_5020765632" evidence="1">
    <location>
        <begin position="25"/>
        <end position="127"/>
    </location>
</feature>
<dbReference type="Pfam" id="PF05036">
    <property type="entry name" value="SPOR"/>
    <property type="match status" value="1"/>
</dbReference>
<organism evidence="3 4">
    <name type="scientific">Gelidibacter gilvus</name>
    <dbReference type="NCBI Taxonomy" id="59602"/>
    <lineage>
        <taxon>Bacteria</taxon>
        <taxon>Pseudomonadati</taxon>
        <taxon>Bacteroidota</taxon>
        <taxon>Flavobacteriia</taxon>
        <taxon>Flavobacteriales</taxon>
        <taxon>Flavobacteriaceae</taxon>
        <taxon>Gelidibacter</taxon>
    </lineage>
</organism>
<name>A0A4Q0XKJ3_9FLAO</name>
<dbReference type="EMBL" id="SDDZ01000001">
    <property type="protein sequence ID" value="RXJ52779.1"/>
    <property type="molecule type" value="Genomic_DNA"/>
</dbReference>
<dbReference type="GO" id="GO:0042834">
    <property type="term" value="F:peptidoglycan binding"/>
    <property type="evidence" value="ECO:0007669"/>
    <property type="project" value="InterPro"/>
</dbReference>
<evidence type="ECO:0000313" key="4">
    <source>
        <dbReference type="Proteomes" id="UP000289792"/>
    </source>
</evidence>
<gene>
    <name evidence="3" type="ORF">ESZ48_03560</name>
</gene>
<keyword evidence="4" id="KW-1185">Reference proteome</keyword>
<dbReference type="OrthoDB" id="2473397at2"/>